<dbReference type="GO" id="GO:0051286">
    <property type="term" value="C:cell tip"/>
    <property type="evidence" value="ECO:0007669"/>
    <property type="project" value="TreeGrafter"/>
</dbReference>
<dbReference type="InterPro" id="IPR040351">
    <property type="entry name" value="RAB3IL/RAB3IP/Sec2"/>
</dbReference>
<dbReference type="eggNOG" id="KOG4324">
    <property type="taxonomic scope" value="Eukaryota"/>
</dbReference>
<evidence type="ECO:0000256" key="1">
    <source>
        <dbReference type="ARBA" id="ARBA00023054"/>
    </source>
</evidence>
<feature type="compositionally biased region" description="Polar residues" evidence="2">
    <location>
        <begin position="368"/>
        <end position="378"/>
    </location>
</feature>
<dbReference type="Pfam" id="PF06428">
    <property type="entry name" value="Sec2p"/>
    <property type="match status" value="1"/>
</dbReference>
<feature type="region of interest" description="Disordered" evidence="2">
    <location>
        <begin position="368"/>
        <end position="395"/>
    </location>
</feature>
<comment type="caution">
    <text evidence="4">The sequence shown here is derived from an EMBL/GenBank/DDBJ whole genome shotgun (WGS) entry which is preliminary data.</text>
</comment>
<evidence type="ECO:0000256" key="2">
    <source>
        <dbReference type="SAM" id="MobiDB-lite"/>
    </source>
</evidence>
<sequence>MADSLISLHTYGHSSFLSAPNMLSRPNNHKRSQSAGKRTRSPARFLTKMKSTNALSDFNRAGRRLSPAGLEDLQESDFNTLRDPRMGSTSDLTGSSDSSHHPDLSSEVAALSAKLVQAINNQTNLDDSLSATRQELEEAEERLLEVESENEKYRAEISSGIMIKRSDVEAEILSMKQMLDEERAKRTVAEKEKREMEQELETLTAALFEEANKMVAAAKQEREAIEKKNEQLRAQIKDTEALVASQEEQLAELKAVIQEMNSARDDNDTTPNPSTAPTSPAMAMQSSVGRFLDSSNSALATPVLNEISPAPSTSFPHLIKPIYRTDMVAYDDFRELLDFATTSKSPSRVASGSYGGLNVMGLAGLTSSGSSNVASPGNSQSQTPTGSPQTTVTHTPLKDTRFYKRVLIEDFEPTLRLDAAPSISWLTRRSVFSSLCDGTLIVEPMPASHKQYQFPCGLCGERRSGDVNERTHRFRTSDSESAQRYSLCVLCLEKVRACCEFAGYLRMILDGHVHVTDVDGEKEAWEEIIRLRERIFWSRFGGGVVPAFVAVVEVEEKPLPIAGQAVEVEADVAETAKTESLLASTVDGADEGLEKAPPALPPRNADGVAVSPSPDVKEALSVDTAVQADEKVDNVQEVAHAADGEAEKQLRTDLETTLPDASHSKESSESTSQHTSNHEEAENNASEDAKAIPGAFD</sequence>
<dbReference type="SUPFAM" id="SSF144284">
    <property type="entry name" value="Sec2 N-terminal region"/>
    <property type="match status" value="1"/>
</dbReference>
<feature type="compositionally biased region" description="Low complexity" evidence="2">
    <location>
        <begin position="379"/>
        <end position="395"/>
    </location>
</feature>
<dbReference type="PANTHER" id="PTHR14430:SF0">
    <property type="entry name" value="SEC2P DOMAIN-CONTAINING PROTEIN"/>
    <property type="match status" value="1"/>
</dbReference>
<reference evidence="4" key="1">
    <citation type="journal article" date="2014" name="PLoS Genet.">
        <title>Signature Gene Expression Reveals Novel Clues to the Molecular Mechanisms of Dimorphic Transition in Penicillium marneffei.</title>
        <authorList>
            <person name="Yang E."/>
            <person name="Wang G."/>
            <person name="Cai J."/>
            <person name="Woo P.C."/>
            <person name="Lau S.K."/>
            <person name="Yuen K.-Y."/>
            <person name="Chow W.-N."/>
            <person name="Lin X."/>
        </authorList>
    </citation>
    <scope>NUCLEOTIDE SEQUENCE [LARGE SCALE GENOMIC DNA]</scope>
    <source>
        <strain evidence="4">PM1</strain>
    </source>
</reference>
<gene>
    <name evidence="4" type="ORF">GQ26_0091280</name>
</gene>
<accession>A0A093VAF3</accession>
<feature type="compositionally biased region" description="Low complexity" evidence="2">
    <location>
        <begin position="269"/>
        <end position="281"/>
    </location>
</feature>
<evidence type="ECO:0000313" key="4">
    <source>
        <dbReference type="EMBL" id="KFX49492.1"/>
    </source>
</evidence>
<feature type="compositionally biased region" description="Low complexity" evidence="2">
    <location>
        <begin position="87"/>
        <end position="97"/>
    </location>
</feature>
<feature type="region of interest" description="Disordered" evidence="2">
    <location>
        <begin position="262"/>
        <end position="285"/>
    </location>
</feature>
<feature type="region of interest" description="Disordered" evidence="2">
    <location>
        <begin position="583"/>
        <end position="617"/>
    </location>
</feature>
<feature type="compositionally biased region" description="Basic and acidic residues" evidence="2">
    <location>
        <begin position="641"/>
        <end position="654"/>
    </location>
</feature>
<dbReference type="InterPro" id="IPR009449">
    <property type="entry name" value="Sec2_N"/>
</dbReference>
<dbReference type="Gene3D" id="6.10.140.910">
    <property type="match status" value="1"/>
</dbReference>
<evidence type="ECO:0000259" key="3">
    <source>
        <dbReference type="Pfam" id="PF06428"/>
    </source>
</evidence>
<dbReference type="GO" id="GO:0006887">
    <property type="term" value="P:exocytosis"/>
    <property type="evidence" value="ECO:0007669"/>
    <property type="project" value="TreeGrafter"/>
</dbReference>
<dbReference type="GO" id="GO:0005085">
    <property type="term" value="F:guanyl-nucleotide exchange factor activity"/>
    <property type="evidence" value="ECO:0007669"/>
    <property type="project" value="InterPro"/>
</dbReference>
<proteinExistence type="predicted"/>
<feature type="region of interest" description="Disordered" evidence="2">
    <location>
        <begin position="56"/>
        <end position="105"/>
    </location>
</feature>
<dbReference type="PANTHER" id="PTHR14430">
    <property type="entry name" value="RABIN3-RELATED"/>
    <property type="match status" value="1"/>
</dbReference>
<feature type="compositionally biased region" description="Basic residues" evidence="2">
    <location>
        <begin position="27"/>
        <end position="41"/>
    </location>
</feature>
<feature type="domain" description="GDP/GTP exchange factor Sec2 N-terminal" evidence="3">
    <location>
        <begin position="122"/>
        <end position="261"/>
    </location>
</feature>
<dbReference type="AlphaFoldDB" id="A0A093VAF3"/>
<dbReference type="Pfam" id="PF25555">
    <property type="entry name" value="RAB3A-like_C"/>
    <property type="match status" value="1"/>
</dbReference>
<protein>
    <submittedName>
        <fullName evidence="4">Rab guanine nucleotide exchange factor sec2</fullName>
    </submittedName>
</protein>
<dbReference type="GO" id="GO:0070319">
    <property type="term" value="C:Golgi to plasma membrane transport vesicle"/>
    <property type="evidence" value="ECO:0007669"/>
    <property type="project" value="TreeGrafter"/>
</dbReference>
<feature type="region of interest" description="Disordered" evidence="2">
    <location>
        <begin position="641"/>
        <end position="697"/>
    </location>
</feature>
<keyword evidence="1" id="KW-0175">Coiled coil</keyword>
<dbReference type="HOGENOM" id="CLU_009486_2_0_1"/>
<organism evidence="4">
    <name type="scientific">Talaromyces marneffei PM1</name>
    <dbReference type="NCBI Taxonomy" id="1077442"/>
    <lineage>
        <taxon>Eukaryota</taxon>
        <taxon>Fungi</taxon>
        <taxon>Dikarya</taxon>
        <taxon>Ascomycota</taxon>
        <taxon>Pezizomycotina</taxon>
        <taxon>Eurotiomycetes</taxon>
        <taxon>Eurotiomycetidae</taxon>
        <taxon>Eurotiales</taxon>
        <taxon>Trichocomaceae</taxon>
        <taxon>Talaromyces</taxon>
        <taxon>Talaromyces sect. Talaromyces</taxon>
    </lineage>
</organism>
<dbReference type="CDD" id="cd21044">
    <property type="entry name" value="Rab11BD_RAB3IP_like"/>
    <property type="match status" value="1"/>
</dbReference>
<feature type="region of interest" description="Disordered" evidence="2">
    <location>
        <begin position="16"/>
        <end position="43"/>
    </location>
</feature>
<dbReference type="EMBL" id="JPOX01000009">
    <property type="protein sequence ID" value="KFX49492.1"/>
    <property type="molecule type" value="Genomic_DNA"/>
</dbReference>
<name>A0A093VAF3_TALMA</name>